<dbReference type="SUPFAM" id="SSF47986">
    <property type="entry name" value="DEATH domain"/>
    <property type="match status" value="1"/>
</dbReference>
<feature type="domain" description="TIR" evidence="1">
    <location>
        <begin position="144"/>
        <end position="283"/>
    </location>
</feature>
<dbReference type="PROSITE" id="PS50104">
    <property type="entry name" value="TIR"/>
    <property type="match status" value="1"/>
</dbReference>
<dbReference type="OrthoDB" id="6078042at2759"/>
<reference evidence="3" key="1">
    <citation type="submission" date="2021-10" db="EMBL/GenBank/DDBJ databases">
        <title>Tropical sea cucumber genome reveals ecological adaptation and Cuvierian tubules defense mechanism.</title>
        <authorList>
            <person name="Chen T."/>
        </authorList>
    </citation>
    <scope>NUCLEOTIDE SEQUENCE</scope>
    <source>
        <strain evidence="3">Nanhai2018</strain>
        <tissue evidence="3">Muscle</tissue>
    </source>
</reference>
<dbReference type="Pfam" id="PF13676">
    <property type="entry name" value="TIR_2"/>
    <property type="match status" value="1"/>
</dbReference>
<dbReference type="PANTHER" id="PTHR47508">
    <property type="entry name" value="SAM DOMAIN-CONTAINING PROTEIN-RELATED"/>
    <property type="match status" value="1"/>
</dbReference>
<feature type="domain" description="DED" evidence="2">
    <location>
        <begin position="8"/>
        <end position="90"/>
    </location>
</feature>
<dbReference type="EMBL" id="JAIZAY010000001">
    <property type="protein sequence ID" value="KAJ8048623.1"/>
    <property type="molecule type" value="Genomic_DNA"/>
</dbReference>
<dbReference type="InterPro" id="IPR035897">
    <property type="entry name" value="Toll_tir_struct_dom_sf"/>
</dbReference>
<evidence type="ECO:0000259" key="2">
    <source>
        <dbReference type="PROSITE" id="PS50168"/>
    </source>
</evidence>
<dbReference type="PANTHER" id="PTHR47508:SF1">
    <property type="entry name" value="NON-SPECIFIC SERINE_THREONINE PROTEIN KINASE"/>
    <property type="match status" value="1"/>
</dbReference>
<dbReference type="PROSITE" id="PS50168">
    <property type="entry name" value="DED"/>
    <property type="match status" value="1"/>
</dbReference>
<proteinExistence type="predicted"/>
<keyword evidence="4" id="KW-1185">Reference proteome</keyword>
<gene>
    <name evidence="3" type="ORF">HOLleu_01009</name>
</gene>
<dbReference type="AlphaFoldDB" id="A0A9Q1CPR4"/>
<organism evidence="3 4">
    <name type="scientific">Holothuria leucospilota</name>
    <name type="common">Black long sea cucumber</name>
    <name type="synonym">Mertensiothuria leucospilota</name>
    <dbReference type="NCBI Taxonomy" id="206669"/>
    <lineage>
        <taxon>Eukaryota</taxon>
        <taxon>Metazoa</taxon>
        <taxon>Echinodermata</taxon>
        <taxon>Eleutherozoa</taxon>
        <taxon>Echinozoa</taxon>
        <taxon>Holothuroidea</taxon>
        <taxon>Aspidochirotacea</taxon>
        <taxon>Aspidochirotida</taxon>
        <taxon>Holothuriidae</taxon>
        <taxon>Holothuria</taxon>
    </lineage>
</organism>
<dbReference type="GO" id="GO:0007165">
    <property type="term" value="P:signal transduction"/>
    <property type="evidence" value="ECO:0007669"/>
    <property type="project" value="InterPro"/>
</dbReference>
<protein>
    <recommendedName>
        <fullName evidence="5">TIR domain-containing protein</fullName>
    </recommendedName>
</protein>
<accession>A0A9Q1CPR4</accession>
<dbReference type="InterPro" id="IPR011029">
    <property type="entry name" value="DEATH-like_dom_sf"/>
</dbReference>
<comment type="caution">
    <text evidence="3">The sequence shown here is derived from an EMBL/GenBank/DDBJ whole genome shotgun (WGS) entry which is preliminary data.</text>
</comment>
<dbReference type="CDD" id="cd00045">
    <property type="entry name" value="DED"/>
    <property type="match status" value="1"/>
</dbReference>
<dbReference type="GO" id="GO:0042981">
    <property type="term" value="P:regulation of apoptotic process"/>
    <property type="evidence" value="ECO:0007669"/>
    <property type="project" value="InterPro"/>
</dbReference>
<dbReference type="Gene3D" id="1.10.533.10">
    <property type="entry name" value="Death Domain, Fas"/>
    <property type="match status" value="1"/>
</dbReference>
<dbReference type="InterPro" id="IPR000157">
    <property type="entry name" value="TIR_dom"/>
</dbReference>
<name>A0A9Q1CPR4_HOLLE</name>
<dbReference type="SUPFAM" id="SSF52200">
    <property type="entry name" value="Toll/Interleukin receptor TIR domain"/>
    <property type="match status" value="1"/>
</dbReference>
<evidence type="ECO:0000259" key="1">
    <source>
        <dbReference type="PROSITE" id="PS50104"/>
    </source>
</evidence>
<evidence type="ECO:0000313" key="3">
    <source>
        <dbReference type="EMBL" id="KAJ8048623.1"/>
    </source>
</evidence>
<evidence type="ECO:0008006" key="5">
    <source>
        <dbReference type="Google" id="ProtNLM"/>
    </source>
</evidence>
<sequence>MNKGQSKIHISLLQDLANDLTSETFLKLKERCKAETYGRLGAGQLERIQTLTQLFEKLQQKKVFYQGNYANLKSLLRECEAEDAVDTVKIAEKELFEAGYSVEGYQQPDHAVPIPTPAPPGKSPAGLCKADNHFSRLRQRKDEKAEKIFISFSFTMKDRVTELKDVIEEYIGKDTCWICTTGVRGGDNLDEKISQAINNAEVVLCMISKAYADSADCEKEFLLSRNLGKHIIPVLIEQVRWPLVTSDGQASSMQLGWARDLYVNMYDENKMEEEFSKLIEQIKRQLQMK</sequence>
<dbReference type="Proteomes" id="UP001152320">
    <property type="component" value="Chromosome 1"/>
</dbReference>
<dbReference type="Gene3D" id="3.40.50.10140">
    <property type="entry name" value="Toll/interleukin-1 receptor homology (TIR) domain"/>
    <property type="match status" value="1"/>
</dbReference>
<evidence type="ECO:0000313" key="4">
    <source>
        <dbReference type="Proteomes" id="UP001152320"/>
    </source>
</evidence>
<dbReference type="InterPro" id="IPR001875">
    <property type="entry name" value="DED_dom"/>
</dbReference>